<dbReference type="EMBL" id="CP003803">
    <property type="protein sequence ID" value="AGF47148.1"/>
    <property type="molecule type" value="Genomic_DNA"/>
</dbReference>
<dbReference type="Pfam" id="PF00677">
    <property type="entry name" value="Lum_binding"/>
    <property type="match status" value="2"/>
</dbReference>
<protein>
    <recommendedName>
        <fullName evidence="5 9">Riboflavin synthase</fullName>
        <ecNumber evidence="4 9">2.5.1.9</ecNumber>
    </recommendedName>
</protein>
<dbReference type="Proteomes" id="UP000011547">
    <property type="component" value="Chromosome"/>
</dbReference>
<dbReference type="InterPro" id="IPR017938">
    <property type="entry name" value="Riboflavin_synthase-like_b-brl"/>
</dbReference>
<reference evidence="12 13" key="1">
    <citation type="journal article" date="2013" name="Genome Biol. Evol.">
        <title>Genome evolution and phylogenomic analysis of candidatus kinetoplastibacterium, the betaproteobacterial endosymbionts of strigomonas and angomonas.</title>
        <authorList>
            <person name="Alves J.M."/>
            <person name="Serrano M.G."/>
            <person name="Maia da Silva F."/>
            <person name="Voegtly L.J."/>
            <person name="Matveyev A.V."/>
            <person name="Teixeira M.M."/>
            <person name="Camargo E.P."/>
            <person name="Buck G.A."/>
        </authorList>
    </citation>
    <scope>NUCLEOTIDE SEQUENCE [LARGE SCALE GENOMIC DNA]</scope>
    <source>
        <strain evidence="12 13">TCC079E</strain>
    </source>
</reference>
<comment type="catalytic activity">
    <reaction evidence="1">
        <text>2 6,7-dimethyl-8-(1-D-ribityl)lumazine + H(+) = 5-amino-6-(D-ribitylamino)uracil + riboflavin</text>
        <dbReference type="Rhea" id="RHEA:20772"/>
        <dbReference type="ChEBI" id="CHEBI:15378"/>
        <dbReference type="ChEBI" id="CHEBI:15934"/>
        <dbReference type="ChEBI" id="CHEBI:57986"/>
        <dbReference type="ChEBI" id="CHEBI:58201"/>
        <dbReference type="EC" id="2.5.1.9"/>
    </reaction>
</comment>
<evidence type="ECO:0000256" key="4">
    <source>
        <dbReference type="ARBA" id="ARBA00012827"/>
    </source>
</evidence>
<dbReference type="InterPro" id="IPR023366">
    <property type="entry name" value="ATP_synth_asu-like_sf"/>
</dbReference>
<gene>
    <name evidence="12" type="ORF">CDSE_0024</name>
</gene>
<proteinExistence type="predicted"/>
<keyword evidence="8" id="KW-0677">Repeat</keyword>
<evidence type="ECO:0000256" key="7">
    <source>
        <dbReference type="ARBA" id="ARBA00022679"/>
    </source>
</evidence>
<dbReference type="InterPro" id="IPR026017">
    <property type="entry name" value="Lumazine-bd_dom"/>
</dbReference>
<evidence type="ECO:0000259" key="11">
    <source>
        <dbReference type="PROSITE" id="PS51177"/>
    </source>
</evidence>
<dbReference type="AlphaFoldDB" id="M1L319"/>
<evidence type="ECO:0000256" key="2">
    <source>
        <dbReference type="ARBA" id="ARBA00002803"/>
    </source>
</evidence>
<dbReference type="eggNOG" id="COG0307">
    <property type="taxonomic scope" value="Bacteria"/>
</dbReference>
<evidence type="ECO:0000256" key="9">
    <source>
        <dbReference type="NCBIfam" id="TIGR00187"/>
    </source>
</evidence>
<accession>M1L319</accession>
<dbReference type="CDD" id="cd00402">
    <property type="entry name" value="Riboflavin_synthase_like"/>
    <property type="match status" value="1"/>
</dbReference>
<dbReference type="PROSITE" id="PS51177">
    <property type="entry name" value="LUMAZINE_BIND"/>
    <property type="match status" value="2"/>
</dbReference>
<evidence type="ECO:0000256" key="6">
    <source>
        <dbReference type="ARBA" id="ARBA00022619"/>
    </source>
</evidence>
<keyword evidence="13" id="KW-1185">Reference proteome</keyword>
<dbReference type="HOGENOM" id="CLU_034388_2_2_4"/>
<dbReference type="RefSeq" id="WP_015396559.1">
    <property type="nucleotide sequence ID" value="NC_020294.1"/>
</dbReference>
<comment type="pathway">
    <text evidence="3">Cofactor biosynthesis; riboflavin biosynthesis; riboflavin from 2-hydroxy-3-oxobutyl phosphate and 5-amino-6-(D-ribitylamino)uracil: step 2/2.</text>
</comment>
<dbReference type="NCBIfam" id="TIGR00187">
    <property type="entry name" value="ribE"/>
    <property type="match status" value="1"/>
</dbReference>
<keyword evidence="7 12" id="KW-0808">Transferase</keyword>
<dbReference type="InterPro" id="IPR001783">
    <property type="entry name" value="Lumazine-bd"/>
</dbReference>
<dbReference type="EC" id="2.5.1.9" evidence="4 9"/>
<evidence type="ECO:0000256" key="5">
    <source>
        <dbReference type="ARBA" id="ARBA00013950"/>
    </source>
</evidence>
<organism evidence="12 13">
    <name type="scientific">Candidatus Kinetoplastidibacterium desouzai TCC079E</name>
    <dbReference type="NCBI Taxonomy" id="1208919"/>
    <lineage>
        <taxon>Bacteria</taxon>
        <taxon>Pseudomonadati</taxon>
        <taxon>Pseudomonadota</taxon>
        <taxon>Betaproteobacteria</taxon>
        <taxon>Candidatus Kinetoplastidibacterium</taxon>
    </lineage>
</organism>
<dbReference type="PIRSF" id="PIRSF000498">
    <property type="entry name" value="Riboflavin_syn_A"/>
    <property type="match status" value="1"/>
</dbReference>
<dbReference type="GO" id="GO:0004746">
    <property type="term" value="F:riboflavin synthase activity"/>
    <property type="evidence" value="ECO:0007669"/>
    <property type="project" value="UniProtKB-UniRule"/>
</dbReference>
<evidence type="ECO:0000256" key="8">
    <source>
        <dbReference type="ARBA" id="ARBA00022737"/>
    </source>
</evidence>
<feature type="domain" description="Lumazine-binding" evidence="11">
    <location>
        <begin position="105"/>
        <end position="205"/>
    </location>
</feature>
<dbReference type="PANTHER" id="PTHR21098">
    <property type="entry name" value="RIBOFLAVIN SYNTHASE ALPHA CHAIN"/>
    <property type="match status" value="1"/>
</dbReference>
<dbReference type="PANTHER" id="PTHR21098:SF12">
    <property type="entry name" value="RIBOFLAVIN SYNTHASE"/>
    <property type="match status" value="1"/>
</dbReference>
<name>M1L319_9PROT</name>
<evidence type="ECO:0000256" key="1">
    <source>
        <dbReference type="ARBA" id="ARBA00000968"/>
    </source>
</evidence>
<dbReference type="SUPFAM" id="SSF63380">
    <property type="entry name" value="Riboflavin synthase domain-like"/>
    <property type="match status" value="2"/>
</dbReference>
<dbReference type="STRING" id="1208919.CDSE_0024"/>
<dbReference type="PATRIC" id="fig|1208919.3.peg.590"/>
<evidence type="ECO:0000256" key="3">
    <source>
        <dbReference type="ARBA" id="ARBA00004887"/>
    </source>
</evidence>
<sequence length="213" mass="23816">MFTGIVEDIGFISKIDNFSNMERSEVNLSDLKLFIQVSNLDISSIVVGESIAIQGACMTVSQIEYNGFYVNVSQESLKCTVGLSSKGEVNLERSLKIGDRLGGHFVYGHVDCIGQVYDYKPCSESKELIIDIPVNFSRFLCYKGSITINGVSLTINNVIDIDIYSRISINVIPYTQMSTTLHNLKKNDFVNIEVDSISRYIDRIMSVNLNLNK</sequence>
<feature type="repeat" description="Lumazine-binding" evidence="10">
    <location>
        <begin position="1"/>
        <end position="104"/>
    </location>
</feature>
<feature type="domain" description="Lumazine-binding" evidence="11">
    <location>
        <begin position="1"/>
        <end position="104"/>
    </location>
</feature>
<keyword evidence="6" id="KW-0686">Riboflavin biosynthesis</keyword>
<evidence type="ECO:0000256" key="10">
    <source>
        <dbReference type="PROSITE-ProRule" id="PRU00524"/>
    </source>
</evidence>
<dbReference type="Gene3D" id="2.40.30.20">
    <property type="match status" value="2"/>
</dbReference>
<feature type="repeat" description="Lumazine-binding" evidence="10">
    <location>
        <begin position="105"/>
        <end position="205"/>
    </location>
</feature>
<dbReference type="GO" id="GO:0009231">
    <property type="term" value="P:riboflavin biosynthetic process"/>
    <property type="evidence" value="ECO:0007669"/>
    <property type="project" value="UniProtKB-KW"/>
</dbReference>
<comment type="function">
    <text evidence="2">Catalyzes the dismutation of two molecules of 6,7-dimethyl-8-ribityllumazine, resulting in the formation of riboflavin and 5-amino-6-(D-ribitylamino)uracil.</text>
</comment>
<evidence type="ECO:0000313" key="13">
    <source>
        <dbReference type="Proteomes" id="UP000011547"/>
    </source>
</evidence>
<dbReference type="NCBIfam" id="NF006767">
    <property type="entry name" value="PRK09289.1"/>
    <property type="match status" value="1"/>
</dbReference>
<dbReference type="KEGG" id="kde:CDSE_0024"/>
<evidence type="ECO:0000313" key="12">
    <source>
        <dbReference type="EMBL" id="AGF47148.1"/>
    </source>
</evidence>
<dbReference type="OrthoDB" id="9788537at2"/>